<keyword evidence="4" id="KW-0138">CF(0)</keyword>
<evidence type="ECO:0000256" key="5">
    <source>
        <dbReference type="ARBA" id="ARBA00022781"/>
    </source>
</evidence>
<evidence type="ECO:0000256" key="6">
    <source>
        <dbReference type="ARBA" id="ARBA00023065"/>
    </source>
</evidence>
<keyword evidence="6" id="KW-0406">Ion transport</keyword>
<evidence type="ECO:0000256" key="7">
    <source>
        <dbReference type="ARBA" id="ARBA00023128"/>
    </source>
</evidence>
<dbReference type="STRING" id="564608.C1MI25"/>
<comment type="subcellular location">
    <subcellularLocation>
        <location evidence="1">Mitochondrion membrane</location>
    </subcellularLocation>
</comment>
<evidence type="ECO:0000256" key="4">
    <source>
        <dbReference type="ARBA" id="ARBA00022547"/>
    </source>
</evidence>
<evidence type="ECO:0000256" key="3">
    <source>
        <dbReference type="ARBA" id="ARBA00022448"/>
    </source>
</evidence>
<gene>
    <name evidence="10" type="ORF">MICPUCDRAFT_50408</name>
</gene>
<evidence type="ECO:0000313" key="10">
    <source>
        <dbReference type="EMBL" id="EEH60308.1"/>
    </source>
</evidence>
<keyword evidence="11" id="KW-1185">Reference proteome</keyword>
<reference evidence="10 11" key="1">
    <citation type="journal article" date="2009" name="Science">
        <title>Green evolution and dynamic adaptations revealed by genomes of the marine picoeukaryotes Micromonas.</title>
        <authorList>
            <person name="Worden A.Z."/>
            <person name="Lee J.H."/>
            <person name="Mock T."/>
            <person name="Rouze P."/>
            <person name="Simmons M.P."/>
            <person name="Aerts A.L."/>
            <person name="Allen A.E."/>
            <person name="Cuvelier M.L."/>
            <person name="Derelle E."/>
            <person name="Everett M.V."/>
            <person name="Foulon E."/>
            <person name="Grimwood J."/>
            <person name="Gundlach H."/>
            <person name="Henrissat B."/>
            <person name="Napoli C."/>
            <person name="McDonald S.M."/>
            <person name="Parker M.S."/>
            <person name="Rombauts S."/>
            <person name="Salamov A."/>
            <person name="Von Dassow P."/>
            <person name="Badger J.H."/>
            <person name="Coutinho P.M."/>
            <person name="Demir E."/>
            <person name="Dubchak I."/>
            <person name="Gentemann C."/>
            <person name="Eikrem W."/>
            <person name="Gready J.E."/>
            <person name="John U."/>
            <person name="Lanier W."/>
            <person name="Lindquist E.A."/>
            <person name="Lucas S."/>
            <person name="Mayer K.F."/>
            <person name="Moreau H."/>
            <person name="Not F."/>
            <person name="Otillar R."/>
            <person name="Panaud O."/>
            <person name="Pangilinan J."/>
            <person name="Paulsen I."/>
            <person name="Piegu B."/>
            <person name="Poliakov A."/>
            <person name="Robbens S."/>
            <person name="Schmutz J."/>
            <person name="Toulza E."/>
            <person name="Wyss T."/>
            <person name="Zelensky A."/>
            <person name="Zhou K."/>
            <person name="Armbrust E.V."/>
            <person name="Bhattacharya D."/>
            <person name="Goodenough U.W."/>
            <person name="Van de Peer Y."/>
            <person name="Grigoriev I.V."/>
        </authorList>
    </citation>
    <scope>NUCLEOTIDE SEQUENCE [LARGE SCALE GENOMIC DNA]</scope>
    <source>
        <strain evidence="10 11">CCMP1545</strain>
    </source>
</reference>
<accession>C1MI25</accession>
<evidence type="ECO:0000256" key="1">
    <source>
        <dbReference type="ARBA" id="ARBA00004325"/>
    </source>
</evidence>
<evidence type="ECO:0000256" key="9">
    <source>
        <dbReference type="ARBA" id="ARBA00023310"/>
    </source>
</evidence>
<dbReference type="OrthoDB" id="437at2759"/>
<dbReference type="GO" id="GO:0015986">
    <property type="term" value="P:proton motive force-driven ATP synthesis"/>
    <property type="evidence" value="ECO:0007669"/>
    <property type="project" value="InterPro"/>
</dbReference>
<dbReference type="Proteomes" id="UP000001876">
    <property type="component" value="Unassembled WGS sequence"/>
</dbReference>
<keyword evidence="8" id="KW-0472">Membrane</keyword>
<dbReference type="GO" id="GO:0015078">
    <property type="term" value="F:proton transmembrane transporter activity"/>
    <property type="evidence" value="ECO:0007669"/>
    <property type="project" value="InterPro"/>
</dbReference>
<name>C1MI25_MICPC</name>
<evidence type="ECO:0000256" key="2">
    <source>
        <dbReference type="ARBA" id="ARBA00005699"/>
    </source>
</evidence>
<proteinExistence type="inferred from homology"/>
<dbReference type="GO" id="GO:0031966">
    <property type="term" value="C:mitochondrial membrane"/>
    <property type="evidence" value="ECO:0007669"/>
    <property type="project" value="UniProtKB-SubCell"/>
</dbReference>
<comment type="similarity">
    <text evidence="2">Belongs to the ATPase g subunit family.</text>
</comment>
<evidence type="ECO:0000256" key="8">
    <source>
        <dbReference type="ARBA" id="ARBA00023136"/>
    </source>
</evidence>
<keyword evidence="7" id="KW-0496">Mitochondrion</keyword>
<dbReference type="OMA" id="KVLESKW"/>
<protein>
    <submittedName>
        <fullName evidence="10">Predicted protein</fullName>
    </submittedName>
</protein>
<dbReference type="GeneID" id="9680877"/>
<organism evidence="11">
    <name type="scientific">Micromonas pusilla (strain CCMP1545)</name>
    <name type="common">Picoplanktonic green alga</name>
    <dbReference type="NCBI Taxonomy" id="564608"/>
    <lineage>
        <taxon>Eukaryota</taxon>
        <taxon>Viridiplantae</taxon>
        <taxon>Chlorophyta</taxon>
        <taxon>Mamiellophyceae</taxon>
        <taxon>Mamiellales</taxon>
        <taxon>Mamiellaceae</taxon>
        <taxon>Micromonas</taxon>
    </lineage>
</organism>
<keyword evidence="3" id="KW-0813">Transport</keyword>
<evidence type="ECO:0000313" key="11">
    <source>
        <dbReference type="Proteomes" id="UP000001876"/>
    </source>
</evidence>
<dbReference type="RefSeq" id="XP_003055056.1">
    <property type="nucleotide sequence ID" value="XM_003055010.1"/>
</dbReference>
<dbReference type="PANTHER" id="PTHR12386">
    <property type="entry name" value="ATP SYNTHASE SUBUNIT"/>
    <property type="match status" value="1"/>
</dbReference>
<dbReference type="InterPro" id="IPR006808">
    <property type="entry name" value="ATP_synth_F0_gsu_mt"/>
</dbReference>
<keyword evidence="5" id="KW-0375">Hydrogen ion transport</keyword>
<dbReference type="EMBL" id="GG663735">
    <property type="protein sequence ID" value="EEH60308.1"/>
    <property type="molecule type" value="Genomic_DNA"/>
</dbReference>
<sequence length="56" mass="6067">MLEAAQGEIKVLESKWKGRMDLPMTEIGVGALFTAEVYAWFCVGEVLGRGGSITGY</sequence>
<dbReference type="KEGG" id="mpp:MICPUCDRAFT_50408"/>
<keyword evidence="9" id="KW-0066">ATP synthesis</keyword>
<dbReference type="AlphaFoldDB" id="C1MI25"/>
<dbReference type="GO" id="GO:0045259">
    <property type="term" value="C:proton-transporting ATP synthase complex"/>
    <property type="evidence" value="ECO:0007669"/>
    <property type="project" value="UniProtKB-KW"/>
</dbReference>
<dbReference type="Pfam" id="PF04718">
    <property type="entry name" value="ATP-synt_G"/>
    <property type="match status" value="1"/>
</dbReference>